<evidence type="ECO:0000313" key="2">
    <source>
        <dbReference type="Proteomes" id="UP001371224"/>
    </source>
</evidence>
<keyword evidence="2" id="KW-1185">Reference proteome</keyword>
<comment type="caution">
    <text evidence="1">The sequence shown here is derived from an EMBL/GenBank/DDBJ whole genome shotgun (WGS) entry which is preliminary data.</text>
</comment>
<dbReference type="RefSeq" id="WP_337333388.1">
    <property type="nucleotide sequence ID" value="NZ_JBBDGM010000017.1"/>
</dbReference>
<name>A0ABU8LGQ1_9MICO</name>
<protein>
    <submittedName>
        <fullName evidence="1">Uncharacterized protein</fullName>
    </submittedName>
</protein>
<sequence>MNPTPTTRLPSAIDVELTVTDHPELRRVIRMPRGTSHRLAAEAYLLSIGFEVDRATLDDLAYDDHDFGRRAIDDPVISPVDDAFWGRAALPVLKQQLIVPRFPHEVEYTFSNAQPQRVGDARFSVIGESEQARQVPQAGPWQTSAPSAALTDVNHELLHRFSVVLPVACDVAAVDPHRGIPAGSRIATLLDSLTPHRRLALLTHLDTTGIPGDATRDLRIIESAILPMRRLLERVGRDGVAQDHETGWLPGGFGEDLAESLGWQSSDALAAPSEVLISFARRARFIRRFKGCVVPTNAAWTFSEPGSRSLGRIADAVTAPSTQYRAWEAGQRDSADASLVLLGIADGSIARFADVAEALRIGRPVVQARRWDGYDEWLSEPMWHESDANTGVMARVQELIDGLAALSPAGEYGVISAATRAVAREALVGGREW</sequence>
<gene>
    <name evidence="1" type="ORF">WDU99_15605</name>
</gene>
<dbReference type="Proteomes" id="UP001371224">
    <property type="component" value="Unassembled WGS sequence"/>
</dbReference>
<dbReference type="EMBL" id="JBBDGM010000017">
    <property type="protein sequence ID" value="MEJ1089741.1"/>
    <property type="molecule type" value="Genomic_DNA"/>
</dbReference>
<accession>A0ABU8LGQ1</accession>
<evidence type="ECO:0000313" key="1">
    <source>
        <dbReference type="EMBL" id="MEJ1089741.1"/>
    </source>
</evidence>
<proteinExistence type="predicted"/>
<reference evidence="1 2" key="1">
    <citation type="submission" date="2024-02" db="EMBL/GenBank/DDBJ databases">
        <authorList>
            <person name="Saticioglu I.B."/>
        </authorList>
    </citation>
    <scope>NUCLEOTIDE SEQUENCE [LARGE SCALE GENOMIC DNA]</scope>
    <source>
        <strain evidence="1 2">Mu-80</strain>
    </source>
</reference>
<organism evidence="1 2">
    <name type="scientific">Microbacterium bandirmense</name>
    <dbReference type="NCBI Taxonomy" id="3122050"/>
    <lineage>
        <taxon>Bacteria</taxon>
        <taxon>Bacillati</taxon>
        <taxon>Actinomycetota</taxon>
        <taxon>Actinomycetes</taxon>
        <taxon>Micrococcales</taxon>
        <taxon>Microbacteriaceae</taxon>
        <taxon>Microbacterium</taxon>
    </lineage>
</organism>